<keyword evidence="1" id="KW-0732">Signal</keyword>
<proteinExistence type="predicted"/>
<sequence length="285" mass="30312">MRIGHFHRHATVALIAATAVSTPLTAWANAAGAYYDRSFVLAAHRQCALFGPGVVSALTASSLQARGAAVRAGVTEVALAATAARARTRASATDCNDPQLRLVQTRVNSAFEGWATLAKMTFPGGRNDWLADRSSFSSPTWRLMQASVTGASPVSFGMAASPDGTEQVQAVVSFVGKPRPYAARIVLRDASRLPRPLPAALPPETSRQAFWALANADAQPTLLATDRKQGQAWAFPDATADALARLDPREPFVLEFLFRDDSIARATFQAGDFAAGRAFIGMGRL</sequence>
<evidence type="ECO:0000256" key="1">
    <source>
        <dbReference type="SAM" id="SignalP"/>
    </source>
</evidence>
<dbReference type="EMBL" id="JACHOR010000001">
    <property type="protein sequence ID" value="MBB5744577.1"/>
    <property type="molecule type" value="Genomic_DNA"/>
</dbReference>
<keyword evidence="3" id="KW-1185">Reference proteome</keyword>
<comment type="caution">
    <text evidence="2">The sequence shown here is derived from an EMBL/GenBank/DDBJ whole genome shotgun (WGS) entry which is preliminary data.</text>
</comment>
<reference evidence="2 3" key="1">
    <citation type="submission" date="2020-08" db="EMBL/GenBank/DDBJ databases">
        <title>Genomic Encyclopedia of Type Strains, Phase IV (KMG-IV): sequencing the most valuable type-strain genomes for metagenomic binning, comparative biology and taxonomic classification.</title>
        <authorList>
            <person name="Goeker M."/>
        </authorList>
    </citation>
    <scope>NUCLEOTIDE SEQUENCE [LARGE SCALE GENOMIC DNA]</scope>
    <source>
        <strain evidence="2 3">DSM 4737</strain>
    </source>
</reference>
<evidence type="ECO:0000313" key="3">
    <source>
        <dbReference type="Proteomes" id="UP000545037"/>
    </source>
</evidence>
<name>A0A7W9CFB8_9CAUL</name>
<feature type="signal peptide" evidence="1">
    <location>
        <begin position="1"/>
        <end position="28"/>
    </location>
</feature>
<feature type="chain" id="PRO_5030998494" evidence="1">
    <location>
        <begin position="29"/>
        <end position="285"/>
    </location>
</feature>
<protein>
    <submittedName>
        <fullName evidence="2">Uncharacterized protein</fullName>
    </submittedName>
</protein>
<gene>
    <name evidence="2" type="ORF">GGR13_000149</name>
</gene>
<accession>A0A7W9CFB8</accession>
<dbReference type="Proteomes" id="UP000545037">
    <property type="component" value="Unassembled WGS sequence"/>
</dbReference>
<dbReference type="RefSeq" id="WP_183211559.1">
    <property type="nucleotide sequence ID" value="NZ_JACHOR010000001.1"/>
</dbReference>
<organism evidence="2 3">
    <name type="scientific">Brevundimonas variabilis</name>
    <dbReference type="NCBI Taxonomy" id="74312"/>
    <lineage>
        <taxon>Bacteria</taxon>
        <taxon>Pseudomonadati</taxon>
        <taxon>Pseudomonadota</taxon>
        <taxon>Alphaproteobacteria</taxon>
        <taxon>Caulobacterales</taxon>
        <taxon>Caulobacteraceae</taxon>
        <taxon>Brevundimonas</taxon>
    </lineage>
</organism>
<dbReference type="AlphaFoldDB" id="A0A7W9CFB8"/>
<evidence type="ECO:0000313" key="2">
    <source>
        <dbReference type="EMBL" id="MBB5744577.1"/>
    </source>
</evidence>